<dbReference type="InterPro" id="IPR038355">
    <property type="entry name" value="TNFAIP8_sf"/>
</dbReference>
<dbReference type="InterPro" id="IPR008477">
    <property type="entry name" value="TNFAIP8-like"/>
</dbReference>
<dbReference type="EMBL" id="JBICBT010000362">
    <property type="protein sequence ID" value="KAL3115850.1"/>
    <property type="molecule type" value="Genomic_DNA"/>
</dbReference>
<dbReference type="AlphaFoldDB" id="A0ABD2LKT2"/>
<evidence type="ECO:0000313" key="2">
    <source>
        <dbReference type="Proteomes" id="UP001620626"/>
    </source>
</evidence>
<proteinExistence type="predicted"/>
<keyword evidence="2" id="KW-1185">Reference proteome</keyword>
<dbReference type="Gene3D" id="1.20.1440.160">
    <property type="entry name" value="Tumor necrosis factor alpha-induced protein 8-like"/>
    <property type="match status" value="1"/>
</dbReference>
<comment type="caution">
    <text evidence="1">The sequence shown here is derived from an EMBL/GenBank/DDBJ whole genome shotgun (WGS) entry which is preliminary data.</text>
</comment>
<sequence>MASSDSEASSFALPQNSKCGATATAQKTTANTSSSLAMRVQRKVLSKLSKRGMVRLLGDNRLIALMDALYEMLKEFYDSKTAEKVVKNGIKLIVKVGLLCRENKLSEEQQRLLSAVESEFGRLALTIQSFRKVQFSYNRTFLLSSIDGIHRSILKIVEQTLSEKSAKRVENVFGHFSNGEFLDFVFTSSGAIHTEMVRQFAAELDNLLAIGTEEEGGEETARDENSTP</sequence>
<reference evidence="1 2" key="1">
    <citation type="submission" date="2024-10" db="EMBL/GenBank/DDBJ databases">
        <authorList>
            <person name="Kim D."/>
        </authorList>
    </citation>
    <scope>NUCLEOTIDE SEQUENCE [LARGE SCALE GENOMIC DNA]</scope>
    <source>
        <strain evidence="1">BH-2024</strain>
    </source>
</reference>
<dbReference type="PANTHER" id="PTHR12757">
    <property type="entry name" value="TUMOR NECROSIS FACTOR INDUCED PROTEIN"/>
    <property type="match status" value="1"/>
</dbReference>
<gene>
    <name evidence="1" type="ORF">niasHT_007150</name>
</gene>
<evidence type="ECO:0008006" key="3">
    <source>
        <dbReference type="Google" id="ProtNLM"/>
    </source>
</evidence>
<dbReference type="PANTHER" id="PTHR12757:SF1">
    <property type="entry name" value="PROTEIN SALIVARY GLANDS MARRED"/>
    <property type="match status" value="1"/>
</dbReference>
<accession>A0ABD2LKT2</accession>
<organism evidence="1 2">
    <name type="scientific">Heterodera trifolii</name>
    <dbReference type="NCBI Taxonomy" id="157864"/>
    <lineage>
        <taxon>Eukaryota</taxon>
        <taxon>Metazoa</taxon>
        <taxon>Ecdysozoa</taxon>
        <taxon>Nematoda</taxon>
        <taxon>Chromadorea</taxon>
        <taxon>Rhabditida</taxon>
        <taxon>Tylenchina</taxon>
        <taxon>Tylenchomorpha</taxon>
        <taxon>Tylenchoidea</taxon>
        <taxon>Heteroderidae</taxon>
        <taxon>Heteroderinae</taxon>
        <taxon>Heterodera</taxon>
    </lineage>
</organism>
<name>A0ABD2LKT2_9BILA</name>
<dbReference type="Pfam" id="PF05527">
    <property type="entry name" value="TNFAIP8"/>
    <property type="match status" value="1"/>
</dbReference>
<evidence type="ECO:0000313" key="1">
    <source>
        <dbReference type="EMBL" id="KAL3115850.1"/>
    </source>
</evidence>
<protein>
    <recommendedName>
        <fullName evidence="3">Tumor necrosis factor alpha-induced protein 8-like protein</fullName>
    </recommendedName>
</protein>
<dbReference type="Proteomes" id="UP001620626">
    <property type="component" value="Unassembled WGS sequence"/>
</dbReference>